<dbReference type="Gene3D" id="3.30.710.10">
    <property type="entry name" value="Potassium Channel Kv1.1, Chain A"/>
    <property type="match status" value="1"/>
</dbReference>
<dbReference type="PANTHER" id="PTHR24413">
    <property type="entry name" value="SPECKLE-TYPE POZ PROTEIN"/>
    <property type="match status" value="1"/>
</dbReference>
<proteinExistence type="predicted"/>
<gene>
    <name evidence="1" type="ORF">DYB35_003159</name>
</gene>
<feature type="non-terminal residue" evidence="1">
    <location>
        <position position="120"/>
    </location>
</feature>
<dbReference type="CDD" id="cd14733">
    <property type="entry name" value="BACK"/>
    <property type="match status" value="1"/>
</dbReference>
<organism evidence="1 2">
    <name type="scientific">Aphanomyces astaci</name>
    <name type="common">Crayfish plague agent</name>
    <dbReference type="NCBI Taxonomy" id="112090"/>
    <lineage>
        <taxon>Eukaryota</taxon>
        <taxon>Sar</taxon>
        <taxon>Stramenopiles</taxon>
        <taxon>Oomycota</taxon>
        <taxon>Saprolegniomycetes</taxon>
        <taxon>Saprolegniales</taxon>
        <taxon>Verrucalvaceae</taxon>
        <taxon>Aphanomyces</taxon>
    </lineage>
</organism>
<dbReference type="AlphaFoldDB" id="A0A3R6WJX7"/>
<evidence type="ECO:0000313" key="2">
    <source>
        <dbReference type="Proteomes" id="UP000285712"/>
    </source>
</evidence>
<dbReference type="InterPro" id="IPR011333">
    <property type="entry name" value="SKP1/BTB/POZ_sf"/>
</dbReference>
<accession>A0A3R6WJX7</accession>
<name>A0A3R6WJX7_APHAT</name>
<reference evidence="1 2" key="1">
    <citation type="submission" date="2018-08" db="EMBL/GenBank/DDBJ databases">
        <title>Aphanomyces genome sequencing and annotation.</title>
        <authorList>
            <person name="Minardi D."/>
            <person name="Oidtmann B."/>
            <person name="Van Der Giezen M."/>
            <person name="Studholme D.J."/>
        </authorList>
    </citation>
    <scope>NUCLEOTIDE SEQUENCE [LARGE SCALE GENOMIC DNA]</scope>
    <source>
        <strain evidence="1 2">Sv</strain>
    </source>
</reference>
<dbReference type="EMBL" id="QUTG01003443">
    <property type="protein sequence ID" value="RHY91575.1"/>
    <property type="molecule type" value="Genomic_DNA"/>
</dbReference>
<dbReference type="VEuPathDB" id="FungiDB:H257_14489"/>
<protein>
    <recommendedName>
        <fullName evidence="3">BTB domain-containing protein</fullName>
    </recommendedName>
</protein>
<sequence length="120" mass="13756">MQRVLAFMYSDVWTPPSSDEALLDELIAADKYGVARLKVLCEANAVVTLENCMEVLVLADMVHAMLLYENAITFVLNHLHVLAAAPSFVQVAQEYPKLMHEVIHRPSRNKERMMWRVHHL</sequence>
<comment type="caution">
    <text evidence="1">The sequence shown here is derived from an EMBL/GenBank/DDBJ whole genome shotgun (WGS) entry which is preliminary data.</text>
</comment>
<evidence type="ECO:0008006" key="3">
    <source>
        <dbReference type="Google" id="ProtNLM"/>
    </source>
</evidence>
<evidence type="ECO:0000313" key="1">
    <source>
        <dbReference type="EMBL" id="RHY91575.1"/>
    </source>
</evidence>
<dbReference type="Proteomes" id="UP000285712">
    <property type="component" value="Unassembled WGS sequence"/>
</dbReference>